<dbReference type="InterPro" id="IPR021857">
    <property type="entry name" value="DUF3467"/>
</dbReference>
<dbReference type="STRING" id="583355.Caka_2584"/>
<keyword evidence="2" id="KW-1185">Reference proteome</keyword>
<gene>
    <name evidence="1" type="ordered locus">Caka_2584</name>
</gene>
<dbReference type="eggNOG" id="ENOG5033K4E">
    <property type="taxonomic scope" value="Bacteria"/>
</dbReference>
<name>D5EP90_CORAD</name>
<reference evidence="1 2" key="1">
    <citation type="journal article" date="2010" name="Stand. Genomic Sci.">
        <title>Complete genome sequence of Coraliomargarita akajimensis type strain (04OKA010-24).</title>
        <authorList>
            <person name="Mavromatis K."/>
            <person name="Abt B."/>
            <person name="Brambilla E."/>
            <person name="Lapidus A."/>
            <person name="Copeland A."/>
            <person name="Deshpande S."/>
            <person name="Nolan M."/>
            <person name="Lucas S."/>
            <person name="Tice H."/>
            <person name="Cheng J.F."/>
            <person name="Han C."/>
            <person name="Detter J.C."/>
            <person name="Woyke T."/>
            <person name="Goodwin L."/>
            <person name="Pitluck S."/>
            <person name="Held B."/>
            <person name="Brettin T."/>
            <person name="Tapia R."/>
            <person name="Ivanova N."/>
            <person name="Mikhailova N."/>
            <person name="Pati A."/>
            <person name="Liolios K."/>
            <person name="Chen A."/>
            <person name="Palaniappan K."/>
            <person name="Land M."/>
            <person name="Hauser L."/>
            <person name="Chang Y.J."/>
            <person name="Jeffries C.D."/>
            <person name="Rohde M."/>
            <person name="Goker M."/>
            <person name="Bristow J."/>
            <person name="Eisen J.A."/>
            <person name="Markowitz V."/>
            <person name="Hugenholtz P."/>
            <person name="Klenk H.P."/>
            <person name="Kyrpides N.C."/>
        </authorList>
    </citation>
    <scope>NUCLEOTIDE SEQUENCE [LARGE SCALE GENOMIC DNA]</scope>
    <source>
        <strain evidence="2">DSM 45221 / IAM 15411 / JCM 23193 / KCTC 12865</strain>
    </source>
</reference>
<dbReference type="KEGG" id="caa:Caka_2584"/>
<dbReference type="OrthoDB" id="200234at2"/>
<dbReference type="AlphaFoldDB" id="D5EP90"/>
<dbReference type="EMBL" id="CP001998">
    <property type="protein sequence ID" value="ADE55600.1"/>
    <property type="molecule type" value="Genomic_DNA"/>
</dbReference>
<dbReference type="RefSeq" id="WP_013044322.1">
    <property type="nucleotide sequence ID" value="NC_014008.1"/>
</dbReference>
<sequence>MSENDSAKKQSIQVKYSEHQALYASQALVQGTREEVFIDFSAGLVADGQGGNVLPIHTRIAMTPAGAERLRAALNQSLGKDVASS</sequence>
<proteinExistence type="predicted"/>
<evidence type="ECO:0008006" key="3">
    <source>
        <dbReference type="Google" id="ProtNLM"/>
    </source>
</evidence>
<accession>D5EP90</accession>
<dbReference type="Pfam" id="PF11950">
    <property type="entry name" value="DUF3467"/>
    <property type="match status" value="1"/>
</dbReference>
<organism evidence="1 2">
    <name type="scientific">Coraliomargarita akajimensis (strain DSM 45221 / IAM 15411 / JCM 23193 / KCTC 12865 / 04OKA010-24)</name>
    <dbReference type="NCBI Taxonomy" id="583355"/>
    <lineage>
        <taxon>Bacteria</taxon>
        <taxon>Pseudomonadati</taxon>
        <taxon>Verrucomicrobiota</taxon>
        <taxon>Opitutia</taxon>
        <taxon>Puniceicoccales</taxon>
        <taxon>Coraliomargaritaceae</taxon>
        <taxon>Coraliomargarita</taxon>
    </lineage>
</organism>
<dbReference type="HOGENOM" id="CLU_2507036_0_0_0"/>
<evidence type="ECO:0000313" key="2">
    <source>
        <dbReference type="Proteomes" id="UP000000925"/>
    </source>
</evidence>
<protein>
    <recommendedName>
        <fullName evidence="3">DUF3467 domain-containing protein</fullName>
    </recommendedName>
</protein>
<dbReference type="Proteomes" id="UP000000925">
    <property type="component" value="Chromosome"/>
</dbReference>
<evidence type="ECO:0000313" key="1">
    <source>
        <dbReference type="EMBL" id="ADE55600.1"/>
    </source>
</evidence>